<dbReference type="AlphaFoldDB" id="A0A9Q1R4M3"/>
<protein>
    <submittedName>
        <fullName evidence="1">Uncharacterized protein</fullName>
    </submittedName>
</protein>
<sequence>MKAFALMTGLNCGAKPSDAEIDKIIRFSSAENVLQRSIVGAMDQKFIQEFVELDSDVEDERIDRLKAELQGATSLKCVVARRLYHASPATPHNDTRMDEADKHTEGVGVQGGGYGKCGTAVGRSTGGERVGIFVMTLSCRRSW</sequence>
<accession>A0A9Q1R4M3</accession>
<gene>
    <name evidence="1" type="ORF">K7X08_032504</name>
</gene>
<proteinExistence type="predicted"/>
<comment type="caution">
    <text evidence="1">The sequence shown here is derived from an EMBL/GenBank/DDBJ whole genome shotgun (WGS) entry which is preliminary data.</text>
</comment>
<dbReference type="Proteomes" id="UP001152561">
    <property type="component" value="Unassembled WGS sequence"/>
</dbReference>
<organism evidence="1 2">
    <name type="scientific">Anisodus acutangulus</name>
    <dbReference type="NCBI Taxonomy" id="402998"/>
    <lineage>
        <taxon>Eukaryota</taxon>
        <taxon>Viridiplantae</taxon>
        <taxon>Streptophyta</taxon>
        <taxon>Embryophyta</taxon>
        <taxon>Tracheophyta</taxon>
        <taxon>Spermatophyta</taxon>
        <taxon>Magnoliopsida</taxon>
        <taxon>eudicotyledons</taxon>
        <taxon>Gunneridae</taxon>
        <taxon>Pentapetalae</taxon>
        <taxon>asterids</taxon>
        <taxon>lamiids</taxon>
        <taxon>Solanales</taxon>
        <taxon>Solanaceae</taxon>
        <taxon>Solanoideae</taxon>
        <taxon>Hyoscyameae</taxon>
        <taxon>Anisodus</taxon>
    </lineage>
</organism>
<evidence type="ECO:0000313" key="1">
    <source>
        <dbReference type="EMBL" id="KAJ8540517.1"/>
    </source>
</evidence>
<keyword evidence="2" id="KW-1185">Reference proteome</keyword>
<evidence type="ECO:0000313" key="2">
    <source>
        <dbReference type="Proteomes" id="UP001152561"/>
    </source>
</evidence>
<name>A0A9Q1R4M3_9SOLA</name>
<dbReference type="EMBL" id="JAJAGQ010000016">
    <property type="protein sequence ID" value="KAJ8540517.1"/>
    <property type="molecule type" value="Genomic_DNA"/>
</dbReference>
<reference evidence="2" key="1">
    <citation type="journal article" date="2023" name="Proc. Natl. Acad. Sci. U.S.A.">
        <title>Genomic and structural basis for evolution of tropane alkaloid biosynthesis.</title>
        <authorList>
            <person name="Wanga Y.-J."/>
            <person name="Taina T."/>
            <person name="Yua J.-Y."/>
            <person name="Lia J."/>
            <person name="Xua B."/>
            <person name="Chenc J."/>
            <person name="D'Auriad J.C."/>
            <person name="Huanga J.-P."/>
            <person name="Huanga S.-X."/>
        </authorList>
    </citation>
    <scope>NUCLEOTIDE SEQUENCE [LARGE SCALE GENOMIC DNA]</scope>
    <source>
        <strain evidence="2">cv. KIB-2019</strain>
    </source>
</reference>